<dbReference type="Gene3D" id="3.40.630.30">
    <property type="match status" value="1"/>
</dbReference>
<dbReference type="InterPro" id="IPR042099">
    <property type="entry name" value="ANL_N_sf"/>
</dbReference>
<dbReference type="InterPro" id="IPR020845">
    <property type="entry name" value="AMP-binding_CS"/>
</dbReference>
<evidence type="ECO:0000256" key="1">
    <source>
        <dbReference type="ARBA" id="ARBA00022450"/>
    </source>
</evidence>
<name>A0AAN9Y9A1_9HEMI</name>
<dbReference type="InterPro" id="IPR006162">
    <property type="entry name" value="Ppantetheine_attach_site"/>
</dbReference>
<keyword evidence="2" id="KW-0597">Phosphoprotein</keyword>
<feature type="signal peptide" evidence="3">
    <location>
        <begin position="1"/>
        <end position="20"/>
    </location>
</feature>
<feature type="domain" description="AMP-dependent synthetase/ligase" evidence="4">
    <location>
        <begin position="434"/>
        <end position="765"/>
    </location>
</feature>
<dbReference type="Gene3D" id="3.30.300.30">
    <property type="match status" value="1"/>
</dbReference>
<proteinExistence type="predicted"/>
<dbReference type="PANTHER" id="PTHR44845">
    <property type="entry name" value="CARRIER DOMAIN-CONTAINING PROTEIN"/>
    <property type="match status" value="1"/>
</dbReference>
<evidence type="ECO:0000259" key="4">
    <source>
        <dbReference type="Pfam" id="PF00501"/>
    </source>
</evidence>
<reference evidence="5 6" key="1">
    <citation type="submission" date="2024-03" db="EMBL/GenBank/DDBJ databases">
        <title>Adaptation during the transition from Ophiocordyceps entomopathogen to insect associate is accompanied by gene loss and intensified selection.</title>
        <authorList>
            <person name="Ward C.M."/>
            <person name="Onetto C.A."/>
            <person name="Borneman A.R."/>
        </authorList>
    </citation>
    <scope>NUCLEOTIDE SEQUENCE [LARGE SCALE GENOMIC DNA]</scope>
    <source>
        <strain evidence="5">AWRI1</strain>
        <tissue evidence="5">Single Adult Female</tissue>
    </source>
</reference>
<gene>
    <name evidence="5" type="ORF">V9T40_003033</name>
</gene>
<dbReference type="InterPro" id="IPR000873">
    <property type="entry name" value="AMP-dep_synth/lig_dom"/>
</dbReference>
<evidence type="ECO:0000313" key="5">
    <source>
        <dbReference type="EMBL" id="KAK7603034.1"/>
    </source>
</evidence>
<dbReference type="InterPro" id="IPR036736">
    <property type="entry name" value="ACP-like_sf"/>
</dbReference>
<dbReference type="PROSITE" id="PS00012">
    <property type="entry name" value="PHOSPHOPANTETHEINE"/>
    <property type="match status" value="1"/>
</dbReference>
<sequence>MFGGFAFCYVFILLHHFAFANNLSICQYDTKKNLIVVALLNVYDEASGCTKVSLRGLQQSTLLEKIVADINRRDRVNEGMSLGFIGPENYKQFQEVNKITTEFGKFHILPFAPSVRRSKEENSVMYVDAGRIQHRGEESGADGILLTVDDPSRLKPIINAMNEMSNTEKQNIPFIFYINQVGLKSWELPQDYRILMLQETSELSNEIDMKSLYNKTLWSDYIEQNGLDYQRDVLGDLLDSSIMPLEFGLNLLWNTAKYAKKIKCNLGNSVAADEGICPVMLTTHFKEWKTYLKKASYFEQISLRKISFEMNVPVTVKVYYHDIGFANPQLIGRITELGIMDLKMSLRSTIPTGAKTNPQRCISPPEKTDTIPIPTTINHDTNWLAVVSKKMKNLIQLEGFVSPQTNEKINTAVIWVKANQLARKILQFLSANNRKGVNKDGDCVITVCMHPSEKLIITLLAIWKVGAAYLPLDVNTPISRMEHIFSEVYPLMMITDQKVENSESSYVVNYDKMETEAKELPSCTLSENEILHTENPSPIAIILYTSGSTGVPKGVRLPHAVIMNRLSWQWRTFPYTNTERVCVFKTALTFVDAVAEIWGPLLFSDPRTLLIVPKHITKDPEKLIQALDTYKVERLVLVPSLLQAIFMYLDMIKKQLCMNYNKLSSLKLWVCSGEPLPMSLVKKFFSQFDPEEYTLCNFYGSTEIMGDVSYYAIKSMKQLNFDDEIPIGIPLDNTTLYLLNQNFQPVKNGEIGELFVSGYNLAAGYAAGRDPEKFVNNPFFSDSGHAKLYRTGDYGKIIDSVLLYEGRVDSQIKIRGQRVDLSEVQGALNKIDVVQKSAVLCYKPGDINQAVIVFVTLSAGCTTSAKEIQNKLKESLVPYAIPQILITENIPLLNNGKVDRQTLLKMYANNADNERKNKCEFDYTDIENSKLKPAKCLFETIISVLGNTIQQPLSMNLNFYEIGGNSLNCIQTITRLRERGYFIGIADFISAPNLGCILSRMQYEKYVEGKIPNILDVKHENFNKSKYKYEMLNESHRDAVFKIVKECFYEKPDLEQGLIPTPIRECYTELLEAIWEPLITKNFSFAVYSEYDEKYVGISLNFDAYDEPEVHINSNLTIIFEFLEYLEAPIRKKLPLGKRKLFHSFMMGTDDLLNAAQNIQVVICMENEILRIAEQKGFAGVFTTNTNPLTQQLCTDVLEYYTLLDYQMNQYVAQDGSKPFAMVPDSQKAIVSWKPI</sequence>
<organism evidence="5 6">
    <name type="scientific">Parthenolecanium corni</name>
    <dbReference type="NCBI Taxonomy" id="536013"/>
    <lineage>
        <taxon>Eukaryota</taxon>
        <taxon>Metazoa</taxon>
        <taxon>Ecdysozoa</taxon>
        <taxon>Arthropoda</taxon>
        <taxon>Hexapoda</taxon>
        <taxon>Insecta</taxon>
        <taxon>Pterygota</taxon>
        <taxon>Neoptera</taxon>
        <taxon>Paraneoptera</taxon>
        <taxon>Hemiptera</taxon>
        <taxon>Sternorrhyncha</taxon>
        <taxon>Coccoidea</taxon>
        <taxon>Coccidae</taxon>
        <taxon>Parthenolecanium</taxon>
    </lineage>
</organism>
<keyword evidence="6" id="KW-1185">Reference proteome</keyword>
<dbReference type="Gene3D" id="1.10.1200.10">
    <property type="entry name" value="ACP-like"/>
    <property type="match status" value="1"/>
</dbReference>
<keyword evidence="3" id="KW-0732">Signal</keyword>
<dbReference type="CDD" id="cd05930">
    <property type="entry name" value="A_NRPS"/>
    <property type="match status" value="1"/>
</dbReference>
<keyword evidence="1" id="KW-0596">Phosphopantetheine</keyword>
<dbReference type="AlphaFoldDB" id="A0AAN9Y9A1"/>
<dbReference type="EMBL" id="JBBCAQ010000006">
    <property type="protein sequence ID" value="KAK7603034.1"/>
    <property type="molecule type" value="Genomic_DNA"/>
</dbReference>
<dbReference type="Proteomes" id="UP001367676">
    <property type="component" value="Unassembled WGS sequence"/>
</dbReference>
<dbReference type="PROSITE" id="PS00455">
    <property type="entry name" value="AMP_BINDING"/>
    <property type="match status" value="1"/>
</dbReference>
<dbReference type="InterPro" id="IPR045851">
    <property type="entry name" value="AMP-bd_C_sf"/>
</dbReference>
<evidence type="ECO:0000256" key="2">
    <source>
        <dbReference type="ARBA" id="ARBA00022553"/>
    </source>
</evidence>
<accession>A0AAN9Y9A1</accession>
<feature type="chain" id="PRO_5043044647" description="AMP-dependent synthetase/ligase domain-containing protein" evidence="3">
    <location>
        <begin position="21"/>
        <end position="1236"/>
    </location>
</feature>
<evidence type="ECO:0000313" key="6">
    <source>
        <dbReference type="Proteomes" id="UP001367676"/>
    </source>
</evidence>
<dbReference type="Pfam" id="PF00501">
    <property type="entry name" value="AMP-binding"/>
    <property type="match status" value="1"/>
</dbReference>
<protein>
    <recommendedName>
        <fullName evidence="4">AMP-dependent synthetase/ligase domain-containing protein</fullName>
    </recommendedName>
</protein>
<comment type="caution">
    <text evidence="5">The sequence shown here is derived from an EMBL/GenBank/DDBJ whole genome shotgun (WGS) entry which is preliminary data.</text>
</comment>
<dbReference type="SUPFAM" id="SSF56801">
    <property type="entry name" value="Acetyl-CoA synthetase-like"/>
    <property type="match status" value="1"/>
</dbReference>
<dbReference type="Gene3D" id="3.40.50.12780">
    <property type="entry name" value="N-terminal domain of ligase-like"/>
    <property type="match status" value="1"/>
</dbReference>
<dbReference type="SUPFAM" id="SSF47336">
    <property type="entry name" value="ACP-like"/>
    <property type="match status" value="1"/>
</dbReference>
<dbReference type="PANTHER" id="PTHR44845:SF6">
    <property type="entry name" value="BETA-ALANINE-ACTIVATING ENZYME"/>
    <property type="match status" value="1"/>
</dbReference>
<evidence type="ECO:0000256" key="3">
    <source>
        <dbReference type="SAM" id="SignalP"/>
    </source>
</evidence>